<dbReference type="AlphaFoldDB" id="A0AAV0ZBR3"/>
<dbReference type="InterPro" id="IPR043502">
    <property type="entry name" value="DNA/RNA_pol_sf"/>
</dbReference>
<organism evidence="1 2">
    <name type="scientific">Vicia faba</name>
    <name type="common">Broad bean</name>
    <name type="synonym">Faba vulgaris</name>
    <dbReference type="NCBI Taxonomy" id="3906"/>
    <lineage>
        <taxon>Eukaryota</taxon>
        <taxon>Viridiplantae</taxon>
        <taxon>Streptophyta</taxon>
        <taxon>Embryophyta</taxon>
        <taxon>Tracheophyta</taxon>
        <taxon>Spermatophyta</taxon>
        <taxon>Magnoliopsida</taxon>
        <taxon>eudicotyledons</taxon>
        <taxon>Gunneridae</taxon>
        <taxon>Pentapetalae</taxon>
        <taxon>rosids</taxon>
        <taxon>fabids</taxon>
        <taxon>Fabales</taxon>
        <taxon>Fabaceae</taxon>
        <taxon>Papilionoideae</taxon>
        <taxon>50 kb inversion clade</taxon>
        <taxon>NPAAA clade</taxon>
        <taxon>Hologalegina</taxon>
        <taxon>IRL clade</taxon>
        <taxon>Fabeae</taxon>
        <taxon>Vicia</taxon>
    </lineage>
</organism>
<dbReference type="PANTHER" id="PTHR19446">
    <property type="entry name" value="REVERSE TRANSCRIPTASES"/>
    <property type="match status" value="1"/>
</dbReference>
<dbReference type="Proteomes" id="UP001157006">
    <property type="component" value="Chromosome 1S"/>
</dbReference>
<proteinExistence type="predicted"/>
<dbReference type="EMBL" id="OX451735">
    <property type="protein sequence ID" value="CAI8594708.1"/>
    <property type="molecule type" value="Genomic_DNA"/>
</dbReference>
<reference evidence="1 2" key="1">
    <citation type="submission" date="2023-01" db="EMBL/GenBank/DDBJ databases">
        <authorList>
            <person name="Kreplak J."/>
        </authorList>
    </citation>
    <scope>NUCLEOTIDE SEQUENCE [LARGE SCALE GENOMIC DNA]</scope>
</reference>
<evidence type="ECO:0000313" key="2">
    <source>
        <dbReference type="Proteomes" id="UP001157006"/>
    </source>
</evidence>
<dbReference type="SUPFAM" id="SSF56672">
    <property type="entry name" value="DNA/RNA polymerases"/>
    <property type="match status" value="1"/>
</dbReference>
<evidence type="ECO:0008006" key="3">
    <source>
        <dbReference type="Google" id="ProtNLM"/>
    </source>
</evidence>
<sequence length="223" mass="26237">MLRSEECMEIREHKGLCRIARKYFEGLFTTTWNNHEPMLSLIQPIVSTKDNRRLLRPVFEDEFHAALCDMYPNKSPRSDRFNPVIYQNFWELCGDDIWQTATKWLTRGYFPQSITDINICLIPKNNKPQNMKDYRPISLCNMVYKIVSKVLANRMKILLDKCVMEEQSANIYIFINKSPHIMSSIFDIIAQVVLIDNNTVTVLLRTILVDVVTSFEILLEIFY</sequence>
<protein>
    <recommendedName>
        <fullName evidence="3">Reverse transcriptase</fullName>
    </recommendedName>
</protein>
<keyword evidence="2" id="KW-1185">Reference proteome</keyword>
<evidence type="ECO:0000313" key="1">
    <source>
        <dbReference type="EMBL" id="CAI8594708.1"/>
    </source>
</evidence>
<accession>A0AAV0ZBR3</accession>
<gene>
    <name evidence="1" type="ORF">VFH_I154320</name>
</gene>
<name>A0AAV0ZBR3_VICFA</name>